<dbReference type="InterPro" id="IPR004370">
    <property type="entry name" value="4-OT-like_dom"/>
</dbReference>
<dbReference type="Pfam" id="PF01361">
    <property type="entry name" value="Tautomerase"/>
    <property type="match status" value="1"/>
</dbReference>
<evidence type="ECO:0000256" key="1">
    <source>
        <dbReference type="ARBA" id="ARBA00006723"/>
    </source>
</evidence>
<dbReference type="PANTHER" id="PTHR35530">
    <property type="entry name" value="TAUTOMERASE-RELATED"/>
    <property type="match status" value="1"/>
</dbReference>
<gene>
    <name evidence="4" type="ORF">FC50_GL001131</name>
</gene>
<dbReference type="EMBL" id="AZFJ01000049">
    <property type="protein sequence ID" value="KRL85743.1"/>
    <property type="molecule type" value="Genomic_DNA"/>
</dbReference>
<dbReference type="PANTHER" id="PTHR35530:SF1">
    <property type="entry name" value="2-HYDROXYMUCONATE TAUTOMERASE"/>
    <property type="match status" value="1"/>
</dbReference>
<evidence type="ECO:0000256" key="2">
    <source>
        <dbReference type="ARBA" id="ARBA00023235"/>
    </source>
</evidence>
<dbReference type="Proteomes" id="UP000051922">
    <property type="component" value="Unassembled WGS sequence"/>
</dbReference>
<evidence type="ECO:0000313" key="5">
    <source>
        <dbReference type="Proteomes" id="UP000051922"/>
    </source>
</evidence>
<organism evidence="4 5">
    <name type="scientific">Lacticaseibacillus pantheris DSM 15945 = JCM 12539 = NBRC 106106</name>
    <dbReference type="NCBI Taxonomy" id="1423783"/>
    <lineage>
        <taxon>Bacteria</taxon>
        <taxon>Bacillati</taxon>
        <taxon>Bacillota</taxon>
        <taxon>Bacilli</taxon>
        <taxon>Lactobacillales</taxon>
        <taxon>Lactobacillaceae</taxon>
        <taxon>Lacticaseibacillus</taxon>
    </lineage>
</organism>
<sequence>MVTNLAVQALGKNTAAAVADVQFQDPSTWFVGGESMLAKHETGFYVEIKVTAGTNTRDQTAAFVKQVFEQMQAIFGDVVATSYVVVHSVDSANWGYGGQTQEYRYIHG</sequence>
<feature type="domain" description="4-oxalocrotonate tautomerase-like" evidence="3">
    <location>
        <begin position="45"/>
        <end position="99"/>
    </location>
</feature>
<accession>A0A0R1TWX8</accession>
<dbReference type="SUPFAM" id="SSF55331">
    <property type="entry name" value="Tautomerase/MIF"/>
    <property type="match status" value="1"/>
</dbReference>
<dbReference type="STRING" id="1423783.FC50_GL001131"/>
<name>A0A0R1TWX8_9LACO</name>
<comment type="caution">
    <text evidence="4">The sequence shown here is derived from an EMBL/GenBank/DDBJ whole genome shotgun (WGS) entry which is preliminary data.</text>
</comment>
<evidence type="ECO:0000259" key="3">
    <source>
        <dbReference type="Pfam" id="PF01361"/>
    </source>
</evidence>
<dbReference type="AlphaFoldDB" id="A0A0R1TWX8"/>
<dbReference type="Gene3D" id="3.30.429.10">
    <property type="entry name" value="Macrophage Migration Inhibitory Factor"/>
    <property type="match status" value="1"/>
</dbReference>
<dbReference type="PATRIC" id="fig|1423783.4.peg.1171"/>
<evidence type="ECO:0000313" key="4">
    <source>
        <dbReference type="EMBL" id="KRL85743.1"/>
    </source>
</evidence>
<dbReference type="GO" id="GO:0016853">
    <property type="term" value="F:isomerase activity"/>
    <property type="evidence" value="ECO:0007669"/>
    <property type="project" value="UniProtKB-KW"/>
</dbReference>
<comment type="similarity">
    <text evidence="1">Belongs to the 4-oxalocrotonate tautomerase family.</text>
</comment>
<keyword evidence="2" id="KW-0413">Isomerase</keyword>
<proteinExistence type="inferred from homology"/>
<reference evidence="4 5" key="1">
    <citation type="journal article" date="2015" name="Genome Announc.">
        <title>Expanding the biotechnology potential of lactobacilli through comparative genomics of 213 strains and associated genera.</title>
        <authorList>
            <person name="Sun Z."/>
            <person name="Harris H.M."/>
            <person name="McCann A."/>
            <person name="Guo C."/>
            <person name="Argimon S."/>
            <person name="Zhang W."/>
            <person name="Yang X."/>
            <person name="Jeffery I.B."/>
            <person name="Cooney J.C."/>
            <person name="Kagawa T.F."/>
            <person name="Liu W."/>
            <person name="Song Y."/>
            <person name="Salvetti E."/>
            <person name="Wrobel A."/>
            <person name="Rasinkangas P."/>
            <person name="Parkhill J."/>
            <person name="Rea M.C."/>
            <person name="O'Sullivan O."/>
            <person name="Ritari J."/>
            <person name="Douillard F.P."/>
            <person name="Paul Ross R."/>
            <person name="Yang R."/>
            <person name="Briner A.E."/>
            <person name="Felis G.E."/>
            <person name="de Vos W.M."/>
            <person name="Barrangou R."/>
            <person name="Klaenhammer T.R."/>
            <person name="Caufield P.W."/>
            <person name="Cui Y."/>
            <person name="Zhang H."/>
            <person name="O'Toole P.W."/>
        </authorList>
    </citation>
    <scope>NUCLEOTIDE SEQUENCE [LARGE SCALE GENOMIC DNA]</scope>
    <source>
        <strain evidence="4 5">DSM 15945</strain>
    </source>
</reference>
<dbReference type="InterPro" id="IPR014347">
    <property type="entry name" value="Tautomerase/MIF_sf"/>
</dbReference>
<protein>
    <recommendedName>
        <fullName evidence="3">4-oxalocrotonate tautomerase-like domain-containing protein</fullName>
    </recommendedName>
</protein>
<keyword evidence="5" id="KW-1185">Reference proteome</keyword>